<keyword evidence="3" id="KW-1185">Reference proteome</keyword>
<organism evidence="2 3">
    <name type="scientific">Plastoroseomonas hellenica</name>
    <dbReference type="NCBI Taxonomy" id="2687306"/>
    <lineage>
        <taxon>Bacteria</taxon>
        <taxon>Pseudomonadati</taxon>
        <taxon>Pseudomonadota</taxon>
        <taxon>Alphaproteobacteria</taxon>
        <taxon>Acetobacterales</taxon>
        <taxon>Acetobacteraceae</taxon>
        <taxon>Plastoroseomonas</taxon>
    </lineage>
</organism>
<dbReference type="RefSeq" id="WP_211855518.1">
    <property type="nucleotide sequence ID" value="NZ_JAAGBB010000040.1"/>
</dbReference>
<dbReference type="Pfam" id="PF03401">
    <property type="entry name" value="TctC"/>
    <property type="match status" value="1"/>
</dbReference>
<evidence type="ECO:0000313" key="3">
    <source>
        <dbReference type="Proteomes" id="UP001196870"/>
    </source>
</evidence>
<gene>
    <name evidence="2" type="ORF">GXW71_25520</name>
</gene>
<protein>
    <submittedName>
        <fullName evidence="2">Tripartite tricarboxylate transporter substrate binding protein</fullName>
    </submittedName>
</protein>
<accession>A0ABS5F5B9</accession>
<dbReference type="EMBL" id="JAAGBB010000040">
    <property type="protein sequence ID" value="MBR0667741.1"/>
    <property type="molecule type" value="Genomic_DNA"/>
</dbReference>
<dbReference type="Proteomes" id="UP001196870">
    <property type="component" value="Unassembled WGS sequence"/>
</dbReference>
<dbReference type="Gene3D" id="3.40.190.150">
    <property type="entry name" value="Bordetella uptake gene, domain 1"/>
    <property type="match status" value="1"/>
</dbReference>
<dbReference type="InterPro" id="IPR042100">
    <property type="entry name" value="Bug_dom1"/>
</dbReference>
<dbReference type="PANTHER" id="PTHR42928:SF5">
    <property type="entry name" value="BLR1237 PROTEIN"/>
    <property type="match status" value="1"/>
</dbReference>
<evidence type="ECO:0000313" key="2">
    <source>
        <dbReference type="EMBL" id="MBR0667741.1"/>
    </source>
</evidence>
<dbReference type="PIRSF" id="PIRSF017082">
    <property type="entry name" value="YflP"/>
    <property type="match status" value="1"/>
</dbReference>
<proteinExistence type="inferred from homology"/>
<comment type="caution">
    <text evidence="2">The sequence shown here is derived from an EMBL/GenBank/DDBJ whole genome shotgun (WGS) entry which is preliminary data.</text>
</comment>
<dbReference type="PANTHER" id="PTHR42928">
    <property type="entry name" value="TRICARBOXYLATE-BINDING PROTEIN"/>
    <property type="match status" value="1"/>
</dbReference>
<dbReference type="Gene3D" id="3.40.190.10">
    <property type="entry name" value="Periplasmic binding protein-like II"/>
    <property type="match status" value="1"/>
</dbReference>
<name>A0ABS5F5B9_9PROT</name>
<sequence length="344" mass="35438">MVVSPRRMPVPQPSPARPRAALHYLRRRRVVGVALAGALPRPAGGQPDPRRPVRVLFGFTAGSTPDVIMRMLAEGVSERLGRPVLVENRPGAVGAIAAEAAARAAPDGSTLLLMPHSVLVLPALRRDLPFDPVADFVPVAGMAAAPLLLVADPALGLRSVADFLALARARGDRLAYGMSGLGASPHLAMALLARTAGIAPTPVAFRGDPEIFTALLSGQIGAAFVLAPTAVALVREGRLTGLGVTSGARLPALPEVPTMAESGLPAVTLASWWGLVAPRGTPELTVAHLEAAIRPALAAPGFAARLHATGAEVLDLGPAELGAFIGRERARLLTLFAELGLTPP</sequence>
<comment type="similarity">
    <text evidence="1">Belongs to the UPF0065 (bug) family.</text>
</comment>
<dbReference type="SUPFAM" id="SSF53850">
    <property type="entry name" value="Periplasmic binding protein-like II"/>
    <property type="match status" value="1"/>
</dbReference>
<reference evidence="3" key="1">
    <citation type="journal article" date="2021" name="Syst. Appl. Microbiol.">
        <title>Roseomonas hellenica sp. nov., isolated from roots of wild-growing Alkanna tinctoria.</title>
        <authorList>
            <person name="Rat A."/>
            <person name="Naranjo H.D."/>
            <person name="Lebbe L."/>
            <person name="Cnockaert M."/>
            <person name="Krigas N."/>
            <person name="Grigoriadou K."/>
            <person name="Maloupa E."/>
            <person name="Willems A."/>
        </authorList>
    </citation>
    <scope>NUCLEOTIDE SEQUENCE [LARGE SCALE GENOMIC DNA]</scope>
    <source>
        <strain evidence="3">LMG 31523</strain>
    </source>
</reference>
<evidence type="ECO:0000256" key="1">
    <source>
        <dbReference type="ARBA" id="ARBA00006987"/>
    </source>
</evidence>
<dbReference type="InterPro" id="IPR005064">
    <property type="entry name" value="BUG"/>
</dbReference>